<dbReference type="Proteomes" id="UP000637578">
    <property type="component" value="Unassembled WGS sequence"/>
</dbReference>
<dbReference type="AlphaFoldDB" id="A0A8J3CEH2"/>
<organism evidence="2 3">
    <name type="scientific">Longimycelium tulufanense</name>
    <dbReference type="NCBI Taxonomy" id="907463"/>
    <lineage>
        <taxon>Bacteria</taxon>
        <taxon>Bacillati</taxon>
        <taxon>Actinomycetota</taxon>
        <taxon>Actinomycetes</taxon>
        <taxon>Pseudonocardiales</taxon>
        <taxon>Pseudonocardiaceae</taxon>
        <taxon>Longimycelium</taxon>
    </lineage>
</organism>
<evidence type="ECO:0000256" key="1">
    <source>
        <dbReference type="SAM" id="MobiDB-lite"/>
    </source>
</evidence>
<evidence type="ECO:0000313" key="3">
    <source>
        <dbReference type="Proteomes" id="UP000637578"/>
    </source>
</evidence>
<gene>
    <name evidence="2" type="ORF">GCM10012275_61400</name>
</gene>
<dbReference type="EMBL" id="BMMK01000057">
    <property type="protein sequence ID" value="GGM82540.1"/>
    <property type="molecule type" value="Genomic_DNA"/>
</dbReference>
<comment type="caution">
    <text evidence="2">The sequence shown here is derived from an EMBL/GenBank/DDBJ whole genome shotgun (WGS) entry which is preliminary data.</text>
</comment>
<protein>
    <submittedName>
        <fullName evidence="2">Uncharacterized protein</fullName>
    </submittedName>
</protein>
<reference evidence="2" key="1">
    <citation type="journal article" date="2014" name="Int. J. Syst. Evol. Microbiol.">
        <title>Complete genome sequence of Corynebacterium casei LMG S-19264T (=DSM 44701T), isolated from a smear-ripened cheese.</title>
        <authorList>
            <consortium name="US DOE Joint Genome Institute (JGI-PGF)"/>
            <person name="Walter F."/>
            <person name="Albersmeier A."/>
            <person name="Kalinowski J."/>
            <person name="Ruckert C."/>
        </authorList>
    </citation>
    <scope>NUCLEOTIDE SEQUENCE</scope>
    <source>
        <strain evidence="2">CGMCC 4.5737</strain>
    </source>
</reference>
<feature type="region of interest" description="Disordered" evidence="1">
    <location>
        <begin position="60"/>
        <end position="82"/>
    </location>
</feature>
<proteinExistence type="predicted"/>
<name>A0A8J3CEH2_9PSEU</name>
<sequence>MGAAVSAGLAAGPLNDTAWSVIGVTVRAWKSIPGWCGVCRRCWCPPLDWPDMCTWDIGFGDQDGDERYDEVNPYGYRDEDET</sequence>
<reference evidence="2" key="2">
    <citation type="submission" date="2020-09" db="EMBL/GenBank/DDBJ databases">
        <authorList>
            <person name="Sun Q."/>
            <person name="Zhou Y."/>
        </authorList>
    </citation>
    <scope>NUCLEOTIDE SEQUENCE</scope>
    <source>
        <strain evidence="2">CGMCC 4.5737</strain>
    </source>
</reference>
<evidence type="ECO:0000313" key="2">
    <source>
        <dbReference type="EMBL" id="GGM82540.1"/>
    </source>
</evidence>
<accession>A0A8J3CEH2</accession>
<keyword evidence="3" id="KW-1185">Reference proteome</keyword>